<evidence type="ECO:0000256" key="1">
    <source>
        <dbReference type="SAM" id="SignalP"/>
    </source>
</evidence>
<evidence type="ECO:0000313" key="3">
    <source>
        <dbReference type="Proteomes" id="UP000595437"/>
    </source>
</evidence>
<dbReference type="OrthoDB" id="6401933at2759"/>
<dbReference type="AlphaFoldDB" id="A0A7T8KDR3"/>
<sequence>MGNVAAFFTRLFTSGLWYLGQSGEKACSRPHPNVASLKSAVHEEWTNMSMDYVVRVCAAFRPRLEAMIAAEGSHFEI</sequence>
<dbReference type="Proteomes" id="UP000595437">
    <property type="component" value="Chromosome 4"/>
</dbReference>
<feature type="chain" id="PRO_5030858567" evidence="1">
    <location>
        <begin position="23"/>
        <end position="77"/>
    </location>
</feature>
<proteinExistence type="predicted"/>
<dbReference type="Gene3D" id="3.30.420.10">
    <property type="entry name" value="Ribonuclease H-like superfamily/Ribonuclease H"/>
    <property type="match status" value="1"/>
</dbReference>
<organism evidence="2 3">
    <name type="scientific">Caligus rogercresseyi</name>
    <name type="common">Sea louse</name>
    <dbReference type="NCBI Taxonomy" id="217165"/>
    <lineage>
        <taxon>Eukaryota</taxon>
        <taxon>Metazoa</taxon>
        <taxon>Ecdysozoa</taxon>
        <taxon>Arthropoda</taxon>
        <taxon>Crustacea</taxon>
        <taxon>Multicrustacea</taxon>
        <taxon>Hexanauplia</taxon>
        <taxon>Copepoda</taxon>
        <taxon>Siphonostomatoida</taxon>
        <taxon>Caligidae</taxon>
        <taxon>Caligus</taxon>
    </lineage>
</organism>
<keyword evidence="1" id="KW-0732">Signal</keyword>
<protein>
    <submittedName>
        <fullName evidence="2">Transposable element</fullName>
    </submittedName>
</protein>
<keyword evidence="3" id="KW-1185">Reference proteome</keyword>
<feature type="signal peptide" evidence="1">
    <location>
        <begin position="1"/>
        <end position="22"/>
    </location>
</feature>
<reference evidence="3" key="1">
    <citation type="submission" date="2021-01" db="EMBL/GenBank/DDBJ databases">
        <title>Caligus Genome Assembly.</title>
        <authorList>
            <person name="Gallardo-Escarate C."/>
        </authorList>
    </citation>
    <scope>NUCLEOTIDE SEQUENCE [LARGE SCALE GENOMIC DNA]</scope>
</reference>
<dbReference type="InterPro" id="IPR036397">
    <property type="entry name" value="RNaseH_sf"/>
</dbReference>
<gene>
    <name evidence="2" type="ORF">FKW44_006731</name>
</gene>
<evidence type="ECO:0000313" key="2">
    <source>
        <dbReference type="EMBL" id="QQP54043.1"/>
    </source>
</evidence>
<dbReference type="GO" id="GO:0003676">
    <property type="term" value="F:nucleic acid binding"/>
    <property type="evidence" value="ECO:0007669"/>
    <property type="project" value="InterPro"/>
</dbReference>
<accession>A0A7T8KDR3</accession>
<name>A0A7T8KDR3_CALRO</name>
<dbReference type="EMBL" id="CP045893">
    <property type="protein sequence ID" value="QQP54043.1"/>
    <property type="molecule type" value="Genomic_DNA"/>
</dbReference>